<dbReference type="GO" id="GO:0005524">
    <property type="term" value="F:ATP binding"/>
    <property type="evidence" value="ECO:0007669"/>
    <property type="project" value="UniProtKB-KW"/>
</dbReference>
<accession>A0A2U2J555</accession>
<dbReference type="Pfam" id="PF13191">
    <property type="entry name" value="AAA_16"/>
    <property type="match status" value="1"/>
</dbReference>
<dbReference type="PANTHER" id="PTHR34301:SF8">
    <property type="entry name" value="ATPASE DOMAIN-CONTAINING PROTEIN"/>
    <property type="match status" value="1"/>
</dbReference>
<dbReference type="PANTHER" id="PTHR34301">
    <property type="entry name" value="DNA-BINDING PROTEIN-RELATED"/>
    <property type="match status" value="1"/>
</dbReference>
<organism evidence="3 4">
    <name type="scientific">Allosphingosinicella humi</name>
    <dbReference type="NCBI Taxonomy" id="2068657"/>
    <lineage>
        <taxon>Bacteria</taxon>
        <taxon>Pseudomonadati</taxon>
        <taxon>Pseudomonadota</taxon>
        <taxon>Alphaproteobacteria</taxon>
        <taxon>Sphingomonadales</taxon>
        <taxon>Sphingomonadaceae</taxon>
        <taxon>Allosphingosinicella</taxon>
    </lineage>
</organism>
<feature type="region of interest" description="Disordered" evidence="1">
    <location>
        <begin position="24"/>
        <end position="59"/>
    </location>
</feature>
<proteinExistence type="predicted"/>
<evidence type="ECO:0000313" key="4">
    <source>
        <dbReference type="Proteomes" id="UP000245916"/>
    </source>
</evidence>
<gene>
    <name evidence="3" type="ORF">DF286_11600</name>
</gene>
<dbReference type="SMART" id="SM00382">
    <property type="entry name" value="AAA"/>
    <property type="match status" value="1"/>
</dbReference>
<dbReference type="InterPro" id="IPR003593">
    <property type="entry name" value="AAA+_ATPase"/>
</dbReference>
<dbReference type="SUPFAM" id="SSF52540">
    <property type="entry name" value="P-loop containing nucleoside triphosphate hydrolases"/>
    <property type="match status" value="1"/>
</dbReference>
<comment type="caution">
    <text evidence="3">The sequence shown here is derived from an EMBL/GenBank/DDBJ whole genome shotgun (WGS) entry which is preliminary data.</text>
</comment>
<keyword evidence="3" id="KW-0547">Nucleotide-binding</keyword>
<dbReference type="InterPro" id="IPR041664">
    <property type="entry name" value="AAA_16"/>
</dbReference>
<sequence>MEKTLIVTWWEEFLRWMGIGRPRQPERPAAKAIPLPRPPEPQKQAAAGPGFSATAGDQIRPARTAGLDRARARLRDILTPSQPVVDLRAFAGRKQTLERLISAIEDQRLHVVLYGSRGMGKTSLLHVISQRAREARYHVFYGSCGIGTQFGDLFRSILSDIPLRFHTDFAGGQAEGGRVRSLAESLPDGDLTPRQVSDVLSKLTGTRIIIIIDEFDRSDPGEFRQSVADLIKSLSDRAARVQLLIAGVGSNLSELIEHIPSIQRNILGMQIPPMSAGEMNELLDIARQQIGLTFADEAASLITATAQGWPYAASLISHHAGLAALRRGTLDVSQEDVVTAIGEAAEEVGGRLPSTAIREIDYARAKIGDSSLASAAMTHIVCGGEFTARNLAAVTEAESTTAAGTAAIDQLASEGILLEARQDRFGKSYQFLDIAVPLYLWLATARDAYRGPGVARADTSSVQAHEA</sequence>
<dbReference type="CDD" id="cd00009">
    <property type="entry name" value="AAA"/>
    <property type="match status" value="1"/>
</dbReference>
<keyword evidence="4" id="KW-1185">Reference proteome</keyword>
<reference evidence="3 4" key="1">
    <citation type="submission" date="2018-05" db="EMBL/GenBank/DDBJ databases">
        <title>Genome of Sphingosinicella humi QZX222.</title>
        <authorList>
            <person name="Qiao Z."/>
            <person name="Wang G."/>
        </authorList>
    </citation>
    <scope>NUCLEOTIDE SEQUENCE [LARGE SCALE GENOMIC DNA]</scope>
    <source>
        <strain evidence="3 4">QZX222</strain>
    </source>
</reference>
<feature type="domain" description="AAA+ ATPase" evidence="2">
    <location>
        <begin position="107"/>
        <end position="336"/>
    </location>
</feature>
<evidence type="ECO:0000313" key="3">
    <source>
        <dbReference type="EMBL" id="PWG03442.1"/>
    </source>
</evidence>
<evidence type="ECO:0000259" key="2">
    <source>
        <dbReference type="SMART" id="SM00382"/>
    </source>
</evidence>
<protein>
    <submittedName>
        <fullName evidence="3">ATP-binding protein</fullName>
    </submittedName>
</protein>
<evidence type="ECO:0000256" key="1">
    <source>
        <dbReference type="SAM" id="MobiDB-lite"/>
    </source>
</evidence>
<dbReference type="Gene3D" id="3.40.50.300">
    <property type="entry name" value="P-loop containing nucleotide triphosphate hydrolases"/>
    <property type="match status" value="1"/>
</dbReference>
<dbReference type="AlphaFoldDB" id="A0A2U2J555"/>
<dbReference type="Proteomes" id="UP000245916">
    <property type="component" value="Unassembled WGS sequence"/>
</dbReference>
<name>A0A2U2J555_9SPHN</name>
<keyword evidence="3" id="KW-0067">ATP-binding</keyword>
<dbReference type="InterPro" id="IPR027417">
    <property type="entry name" value="P-loop_NTPase"/>
</dbReference>
<dbReference type="EMBL" id="QFFF01000001">
    <property type="protein sequence ID" value="PWG03442.1"/>
    <property type="molecule type" value="Genomic_DNA"/>
</dbReference>